<evidence type="ECO:0000313" key="2">
    <source>
        <dbReference type="EMBL" id="KAL2289485.1"/>
    </source>
</evidence>
<sequence>MKYAAVELSVSPTNRPLYHIPLPKNKHFVGRQTILHKLNDFLFVKESQKVAIVGLGGVGKTQVALQVAYWAKENKPEYSVFWLPALSDGSFEQACARIVEKLDIRKTADDEDPRETVRRHLSSEVAGKWLLIVDNADEMELLFGCSDKPGGINKYLQVNEDGLILFTTRSQEVAVSVAGGDVVELPEMDPQEAKRFLEESLIGKELLHDEALTMTLLDKLTYLPLAITQAAAYLNTTGVPMAEYLNLLRGADQEAASLMSREFHDSTRYEGSQNAVATTWIVSFDQIRRSDGAAADLLAFMSCIEPKAIPQSMLPRCELEEEMVYVIGTLCGYAFLT</sequence>
<reference evidence="2 3" key="1">
    <citation type="submission" date="2024-03" db="EMBL/GenBank/DDBJ databases">
        <title>A high-quality draft genome sequence of Diaporthe vaccinii, a causative agent of upright dieback and viscid rot disease in cranberry plants.</title>
        <authorList>
            <person name="Sarrasin M."/>
            <person name="Lang B.F."/>
            <person name="Burger G."/>
        </authorList>
    </citation>
    <scope>NUCLEOTIDE SEQUENCE [LARGE SCALE GENOMIC DNA]</scope>
    <source>
        <strain evidence="2 3">IS7</strain>
    </source>
</reference>
<evidence type="ECO:0000259" key="1">
    <source>
        <dbReference type="Pfam" id="PF00931"/>
    </source>
</evidence>
<proteinExistence type="predicted"/>
<organism evidence="2 3">
    <name type="scientific">Diaporthe vaccinii</name>
    <dbReference type="NCBI Taxonomy" id="105482"/>
    <lineage>
        <taxon>Eukaryota</taxon>
        <taxon>Fungi</taxon>
        <taxon>Dikarya</taxon>
        <taxon>Ascomycota</taxon>
        <taxon>Pezizomycotina</taxon>
        <taxon>Sordariomycetes</taxon>
        <taxon>Sordariomycetidae</taxon>
        <taxon>Diaporthales</taxon>
        <taxon>Diaporthaceae</taxon>
        <taxon>Diaporthe</taxon>
        <taxon>Diaporthe eres species complex</taxon>
    </lineage>
</organism>
<dbReference type="SUPFAM" id="SSF52540">
    <property type="entry name" value="P-loop containing nucleoside triphosphate hydrolases"/>
    <property type="match status" value="1"/>
</dbReference>
<keyword evidence="3" id="KW-1185">Reference proteome</keyword>
<dbReference type="InterPro" id="IPR053137">
    <property type="entry name" value="NLR-like"/>
</dbReference>
<dbReference type="InterPro" id="IPR027417">
    <property type="entry name" value="P-loop_NTPase"/>
</dbReference>
<dbReference type="PANTHER" id="PTHR46082:SF6">
    <property type="entry name" value="AAA+ ATPASE DOMAIN-CONTAINING PROTEIN-RELATED"/>
    <property type="match status" value="1"/>
</dbReference>
<gene>
    <name evidence="2" type="ORF">FJTKL_01757</name>
</gene>
<comment type="caution">
    <text evidence="2">The sequence shown here is derived from an EMBL/GenBank/DDBJ whole genome shotgun (WGS) entry which is preliminary data.</text>
</comment>
<dbReference type="Proteomes" id="UP001600888">
    <property type="component" value="Unassembled WGS sequence"/>
</dbReference>
<dbReference type="Gene3D" id="3.40.50.300">
    <property type="entry name" value="P-loop containing nucleotide triphosphate hydrolases"/>
    <property type="match status" value="1"/>
</dbReference>
<dbReference type="PANTHER" id="PTHR46082">
    <property type="entry name" value="ATP/GTP-BINDING PROTEIN-RELATED"/>
    <property type="match status" value="1"/>
</dbReference>
<evidence type="ECO:0000313" key="3">
    <source>
        <dbReference type="Proteomes" id="UP001600888"/>
    </source>
</evidence>
<accession>A0ABR4F478</accession>
<feature type="domain" description="NB-ARC" evidence="1">
    <location>
        <begin position="32"/>
        <end position="200"/>
    </location>
</feature>
<protein>
    <recommendedName>
        <fullName evidence="1">NB-ARC domain-containing protein</fullName>
    </recommendedName>
</protein>
<dbReference type="EMBL" id="JBAWTH010000012">
    <property type="protein sequence ID" value="KAL2289485.1"/>
    <property type="molecule type" value="Genomic_DNA"/>
</dbReference>
<dbReference type="InterPro" id="IPR002182">
    <property type="entry name" value="NB-ARC"/>
</dbReference>
<name>A0ABR4F478_9PEZI</name>
<dbReference type="Pfam" id="PF00931">
    <property type="entry name" value="NB-ARC"/>
    <property type="match status" value="1"/>
</dbReference>